<comment type="caution">
    <text evidence="5">The sequence shown here is derived from an EMBL/GenBank/DDBJ whole genome shotgun (WGS) entry which is preliminary data.</text>
</comment>
<feature type="coiled-coil region" evidence="2">
    <location>
        <begin position="364"/>
        <end position="398"/>
    </location>
</feature>
<gene>
    <name evidence="5" type="ORF">Tci_033667</name>
</gene>
<reference evidence="5" key="1">
    <citation type="journal article" date="2019" name="Sci. Rep.">
        <title>Draft genome of Tanacetum cinerariifolium, the natural source of mosquito coil.</title>
        <authorList>
            <person name="Yamashiro T."/>
            <person name="Shiraishi A."/>
            <person name="Satake H."/>
            <person name="Nakayama K."/>
        </authorList>
    </citation>
    <scope>NUCLEOTIDE SEQUENCE</scope>
</reference>
<keyword evidence="1" id="KW-0862">Zinc</keyword>
<keyword evidence="1" id="KW-0479">Metal-binding</keyword>
<dbReference type="AlphaFoldDB" id="A0A6L2LKS5"/>
<evidence type="ECO:0000313" key="5">
    <source>
        <dbReference type="EMBL" id="GEU61689.1"/>
    </source>
</evidence>
<organism evidence="5">
    <name type="scientific">Tanacetum cinerariifolium</name>
    <name type="common">Dalmatian daisy</name>
    <name type="synonym">Chrysanthemum cinerariifolium</name>
    <dbReference type="NCBI Taxonomy" id="118510"/>
    <lineage>
        <taxon>Eukaryota</taxon>
        <taxon>Viridiplantae</taxon>
        <taxon>Streptophyta</taxon>
        <taxon>Embryophyta</taxon>
        <taxon>Tracheophyta</taxon>
        <taxon>Spermatophyta</taxon>
        <taxon>Magnoliopsida</taxon>
        <taxon>eudicotyledons</taxon>
        <taxon>Gunneridae</taxon>
        <taxon>Pentapetalae</taxon>
        <taxon>asterids</taxon>
        <taxon>campanulids</taxon>
        <taxon>Asterales</taxon>
        <taxon>Asteraceae</taxon>
        <taxon>Asteroideae</taxon>
        <taxon>Anthemideae</taxon>
        <taxon>Anthemidinae</taxon>
        <taxon>Tanacetum</taxon>
    </lineage>
</organism>
<name>A0A6L2LKS5_TANCI</name>
<accession>A0A6L2LKS5</accession>
<dbReference type="EMBL" id="BKCJ010004547">
    <property type="protein sequence ID" value="GEU61689.1"/>
    <property type="molecule type" value="Genomic_DNA"/>
</dbReference>
<feature type="compositionally biased region" description="Polar residues" evidence="3">
    <location>
        <begin position="672"/>
        <end position="684"/>
    </location>
</feature>
<dbReference type="InterPro" id="IPR001878">
    <property type="entry name" value="Znf_CCHC"/>
</dbReference>
<evidence type="ECO:0000259" key="4">
    <source>
        <dbReference type="PROSITE" id="PS50158"/>
    </source>
</evidence>
<proteinExistence type="predicted"/>
<feature type="region of interest" description="Disordered" evidence="3">
    <location>
        <begin position="672"/>
        <end position="692"/>
    </location>
</feature>
<evidence type="ECO:0000256" key="1">
    <source>
        <dbReference type="PROSITE-ProRule" id="PRU00047"/>
    </source>
</evidence>
<keyword evidence="1" id="KW-0863">Zinc-finger</keyword>
<evidence type="ECO:0000256" key="2">
    <source>
        <dbReference type="SAM" id="Coils"/>
    </source>
</evidence>
<sequence length="740" mass="85734">MTMYSLPEKCISNDNEGRMTERNFAEVQGAFLVKIRDNTFNGEIEEHVFEHINKFLEVVGLIKINRVSQDRFRLGIFPILLVGAAGKWFKKDCIGSVTTWDNLVEKFVRKFYQLSDHNDEIEEDGDLEDITDIFKIEGNMFDFETPLCEAFNDFNYILKINKDLFTFDIQGTGTYEEYELNNPVIRDLEEPWLDNEKINANEVSPFTRLESYGHRPYVNIKTERAHDPYLEVNNIFGRNYNTSNAQDNQGHEERRDDPTLELPVCKIRRFEMMKYSFNADEEYIAITESEYLNHSKDSLNAYRELLHTPYGVLNPSGYDVWMRLDVISLQSVEERLMHYKKIEVVFTEKINALNLEVKLRDKVLAEYTTNLEKAEKDRDELKLTLKKLQNSSKSLNTLLNSQVSDKSKADLGYKELIPESFVNSSELLEKQDNRSDKGYHKVPLPLTGNYMPLKRDLRLIDEHFESEFVDVSNVLSSDVTTVKAVDANHKGVSNTVEPKPVRMNKFSPPIIEDWHSDDESEEEISPTVEVKIVKPSIEKIKSGKTAREIVKNEESHKPHKHYPRGNQRNWNNLISYRLGSNFELKNKACYECGNSEHLIKDCYVHKKQVKNQKMEKPVWNNARRMNHQNTTRMTHPNPKRNMIPQSVLMRSVLKLLNTIRSVNTAYPKRSMNSARSKTNVYHTTHSSDKRPFNRKTSFKNSKLNNRVNTIGVNQVNTSKGKVVVNAVKGNGFNAVKASAC</sequence>
<feature type="domain" description="CCHC-type" evidence="4">
    <location>
        <begin position="589"/>
        <end position="602"/>
    </location>
</feature>
<keyword evidence="2" id="KW-0175">Coiled coil</keyword>
<protein>
    <submittedName>
        <fullName evidence="5">Retrotransposon Orf1</fullName>
    </submittedName>
</protein>
<dbReference type="PROSITE" id="PS50158">
    <property type="entry name" value="ZF_CCHC"/>
    <property type="match status" value="1"/>
</dbReference>
<dbReference type="GO" id="GO:0008270">
    <property type="term" value="F:zinc ion binding"/>
    <property type="evidence" value="ECO:0007669"/>
    <property type="project" value="UniProtKB-KW"/>
</dbReference>
<dbReference type="GO" id="GO:0003676">
    <property type="term" value="F:nucleic acid binding"/>
    <property type="evidence" value="ECO:0007669"/>
    <property type="project" value="InterPro"/>
</dbReference>
<evidence type="ECO:0000256" key="3">
    <source>
        <dbReference type="SAM" id="MobiDB-lite"/>
    </source>
</evidence>